<evidence type="ECO:0000259" key="6">
    <source>
        <dbReference type="Pfam" id="PF04357"/>
    </source>
</evidence>
<evidence type="ECO:0000256" key="5">
    <source>
        <dbReference type="SAM" id="SignalP"/>
    </source>
</evidence>
<keyword evidence="2" id="KW-0812">Transmembrane</keyword>
<dbReference type="PANTHER" id="PTHR36985">
    <property type="entry name" value="TRANSLOCATION AND ASSEMBLY MODULE SUBUNIT TAMB"/>
    <property type="match status" value="1"/>
</dbReference>
<feature type="domain" description="Translocation and assembly module TamB C-terminal" evidence="6">
    <location>
        <begin position="1017"/>
        <end position="1360"/>
    </location>
</feature>
<accession>A0A850LE05</accession>
<feature type="chain" id="PRO_5032973017" evidence="5">
    <location>
        <begin position="20"/>
        <end position="1360"/>
    </location>
</feature>
<keyword evidence="4" id="KW-0472">Membrane</keyword>
<evidence type="ECO:0000256" key="2">
    <source>
        <dbReference type="ARBA" id="ARBA00022692"/>
    </source>
</evidence>
<dbReference type="Pfam" id="PF04357">
    <property type="entry name" value="TamB"/>
    <property type="match status" value="1"/>
</dbReference>
<evidence type="ECO:0000256" key="1">
    <source>
        <dbReference type="ARBA" id="ARBA00004167"/>
    </source>
</evidence>
<comment type="caution">
    <text evidence="7">The sequence shown here is derived from an EMBL/GenBank/DDBJ whole genome shotgun (WGS) entry which is preliminary data.</text>
</comment>
<dbReference type="RefSeq" id="WP_011046616.1">
    <property type="nucleotide sequence ID" value="NZ_CP076685.1"/>
</dbReference>
<evidence type="ECO:0000256" key="4">
    <source>
        <dbReference type="ARBA" id="ARBA00023136"/>
    </source>
</evidence>
<gene>
    <name evidence="7" type="ORF">HW564_02390</name>
</gene>
<keyword evidence="3" id="KW-1133">Transmembrane helix</keyword>
<feature type="signal peptide" evidence="5">
    <location>
        <begin position="1"/>
        <end position="19"/>
    </location>
</feature>
<dbReference type="EMBL" id="JABXIY010000007">
    <property type="protein sequence ID" value="NVK95755.1"/>
    <property type="molecule type" value="Genomic_DNA"/>
</dbReference>
<reference evidence="7 8" key="1">
    <citation type="journal article" date="2020" name="Proc. Natl. Acad. Sci. U.S.A.">
        <title>Ecological drivers of bacterial community assembly in synthetic phycospheres.</title>
        <authorList>
            <person name="Fu H."/>
            <person name="Uchimiya M."/>
            <person name="Gore J."/>
            <person name="Moran M.A."/>
        </authorList>
    </citation>
    <scope>NUCLEOTIDE SEQUENCE [LARGE SCALE GENOMIC DNA]</scope>
    <source>
        <strain evidence="7">HF-Din03</strain>
    </source>
</reference>
<organism evidence="7 8">
    <name type="scientific">Ruegeria pomeroyi</name>
    <dbReference type="NCBI Taxonomy" id="89184"/>
    <lineage>
        <taxon>Bacteria</taxon>
        <taxon>Pseudomonadati</taxon>
        <taxon>Pseudomonadota</taxon>
        <taxon>Alphaproteobacteria</taxon>
        <taxon>Rhodobacterales</taxon>
        <taxon>Roseobacteraceae</taxon>
        <taxon>Ruegeria</taxon>
    </lineage>
</organism>
<dbReference type="OMA" id="VGAEWEW"/>
<evidence type="ECO:0000256" key="3">
    <source>
        <dbReference type="ARBA" id="ARBA00022989"/>
    </source>
</evidence>
<dbReference type="GO" id="GO:0097347">
    <property type="term" value="C:TAM protein secretion complex"/>
    <property type="evidence" value="ECO:0007669"/>
    <property type="project" value="TreeGrafter"/>
</dbReference>
<comment type="subcellular location">
    <subcellularLocation>
        <location evidence="1">Membrane</location>
        <topology evidence="1">Single-pass membrane protein</topology>
    </subcellularLocation>
</comment>
<dbReference type="PANTHER" id="PTHR36985:SF1">
    <property type="entry name" value="TRANSLOCATION AND ASSEMBLY MODULE SUBUNIT TAMB"/>
    <property type="match status" value="1"/>
</dbReference>
<evidence type="ECO:0000313" key="7">
    <source>
        <dbReference type="EMBL" id="NVK95755.1"/>
    </source>
</evidence>
<proteinExistence type="predicted"/>
<dbReference type="GO" id="GO:0005886">
    <property type="term" value="C:plasma membrane"/>
    <property type="evidence" value="ECO:0007669"/>
    <property type="project" value="InterPro"/>
</dbReference>
<protein>
    <submittedName>
        <fullName evidence="7">Translocation/assembly module TamB</fullName>
    </submittedName>
</protein>
<keyword evidence="5" id="KW-0732">Signal</keyword>
<evidence type="ECO:0000313" key="8">
    <source>
        <dbReference type="Proteomes" id="UP000565723"/>
    </source>
</evidence>
<sequence length="1360" mass="138912">MKPVVYPLAFALTLSSAVAQTQSLEESGGLLVDFLEDTLSGEGRNIRVRGLSGALSARATIEEITVADADGVWLTIRAAELDWNRLALLRGRFSVNTLTAAEIDIARAPLPAPAELELPDAAATPFQVPELPVAVELGELGVETLTLGAPLLGVAATLSIGGNLTLADGALDTTLSVTRLDRPGDKVDLVAGFANETRQITLDLTLTEAAGGLIATTLAIPDAPALMLSAKGAGPVDDFTADIGLSSDAVERVSGQVRLRGTGDDTAPGIAFAADLGGDVTPLLDAAFDPFFGADTRLGIEGVSLADGALRLDRFDLRSDALDLSGALALAAGGALERAVLDGRITPPDGTRVTLPVPDQRITLGAARLAGRYDRAQGDGWSLNLSAEALDTPDLRLDLARIDASGTLTPGAGGPTLAGRIEAALSGMGFADPALNSALGTALTLEGGFELPPERDLSLSGLTLRGADFTATADAVIDGLTSGFEMDGTVSLTATDLSHFSGLAGRDLGGVAQARLTGTGAPLSGSFDFVLDVDGRDLKTGMAEADPLLTGNSRLHLDALRDDTGMTVRKLTLDAAAGRITAQARVTQPGGELALDGSLRIDTPDLAPFSALAGRPLSGGAVADITGNVARLGEEFDLSIDLSGQNLSSGMAEIDPLLAGASRIGLDARRAGNSLTLRRFTLDAPVLTAQVQGEVTGLTTEAVFDGTARIEAPDLAPFSALAGLELGGRIRAGLEGRSALNGERFDLSLALDATDLRTGIAQADALIAGQTRLEFDGSRDAGGMDIRHFDLDGSALSAEASGAFRGTGSNLRFAARLDELSRVTPSVSGPLQLSGTLSPTATGLRSEVELLGPDSSFARLNGTVDTDGAADLAFDAELARLERFVPDLAGALKAVGTATRASGIWTVAGNARGPAGITADVAGTFDEAKGAADMTATGQLSLGAANKALAPNKIEGTARFDLALRGTPGLGALSGTITTAESALAIPDLGQTITGIGGTVTLADSAARIDIRGGVRAGGGFTVSGPVSLLPPFDGQIAVRLNDLVLTDNLSYDSRLGGQITLSGPLTGNSRLAGQIEVGETNINLNTASGAVGAAPIPEGMVHQREPAAVRATRQRAKLIDSGNGNGGRTSMALDIAINAPGKVYARGRGLNAEMGGRIHIGGTSAAVVPSGQIGLIRGDFNILGRRLKLTKGVVTLQGDLTPYVEFASTATTSEGQATLRIIGPLDQPEVRVTADPDRPSEEALAMLLFGNQFSQLSPFVIAQMAASLATLSGHGGDVAKGARDKTGADTVEIGTDAGGVGRLGAGAYLSDNLYTDFTVNIEGDTEVNLNLDVTDNLTLKGMVDNAGDTSLGIFFERDY</sequence>
<dbReference type="Proteomes" id="UP000565723">
    <property type="component" value="Unassembled WGS sequence"/>
</dbReference>
<name>A0A850LE05_9RHOB</name>
<dbReference type="InterPro" id="IPR007452">
    <property type="entry name" value="TamB_C"/>
</dbReference>
<dbReference type="GO" id="GO:0009306">
    <property type="term" value="P:protein secretion"/>
    <property type="evidence" value="ECO:0007669"/>
    <property type="project" value="InterPro"/>
</dbReference>